<evidence type="ECO:0000313" key="1">
    <source>
        <dbReference type="EMBL" id="PNX80989.1"/>
    </source>
</evidence>
<dbReference type="Proteomes" id="UP000236291">
    <property type="component" value="Unassembled WGS sequence"/>
</dbReference>
<proteinExistence type="predicted"/>
<sequence length="87" mass="9713">MNQPIDMVVCNFLLKAADLTLQQFLDFLWYNTKFVSAPLMNSVKGHVKPVFSVSISQKPCPLACCLKLGRPSCQLPSDPLLLSLCVW</sequence>
<accession>A0A2K3LR46</accession>
<evidence type="ECO:0000313" key="2">
    <source>
        <dbReference type="Proteomes" id="UP000236291"/>
    </source>
</evidence>
<protein>
    <submittedName>
        <fullName evidence="1">Uncharacterized protein</fullName>
    </submittedName>
</protein>
<name>A0A2K3LR46_TRIPR</name>
<gene>
    <name evidence="1" type="ORF">L195_g037003</name>
</gene>
<comment type="caution">
    <text evidence="1">The sequence shown here is derived from an EMBL/GenBank/DDBJ whole genome shotgun (WGS) entry which is preliminary data.</text>
</comment>
<reference evidence="1 2" key="2">
    <citation type="journal article" date="2017" name="Front. Plant Sci.">
        <title>Gene Classification and Mining of Molecular Markers Useful in Red Clover (Trifolium pratense) Breeding.</title>
        <authorList>
            <person name="Istvanek J."/>
            <person name="Dluhosova J."/>
            <person name="Dluhos P."/>
            <person name="Patkova L."/>
            <person name="Nedelnik J."/>
            <person name="Repkova J."/>
        </authorList>
    </citation>
    <scope>NUCLEOTIDE SEQUENCE [LARGE SCALE GENOMIC DNA]</scope>
    <source>
        <strain evidence="2">cv. Tatra</strain>
        <tissue evidence="1">Young leaves</tissue>
    </source>
</reference>
<organism evidence="1 2">
    <name type="scientific">Trifolium pratense</name>
    <name type="common">Red clover</name>
    <dbReference type="NCBI Taxonomy" id="57577"/>
    <lineage>
        <taxon>Eukaryota</taxon>
        <taxon>Viridiplantae</taxon>
        <taxon>Streptophyta</taxon>
        <taxon>Embryophyta</taxon>
        <taxon>Tracheophyta</taxon>
        <taxon>Spermatophyta</taxon>
        <taxon>Magnoliopsida</taxon>
        <taxon>eudicotyledons</taxon>
        <taxon>Gunneridae</taxon>
        <taxon>Pentapetalae</taxon>
        <taxon>rosids</taxon>
        <taxon>fabids</taxon>
        <taxon>Fabales</taxon>
        <taxon>Fabaceae</taxon>
        <taxon>Papilionoideae</taxon>
        <taxon>50 kb inversion clade</taxon>
        <taxon>NPAAA clade</taxon>
        <taxon>Hologalegina</taxon>
        <taxon>IRL clade</taxon>
        <taxon>Trifolieae</taxon>
        <taxon>Trifolium</taxon>
    </lineage>
</organism>
<dbReference type="AlphaFoldDB" id="A0A2K3LR46"/>
<reference evidence="1 2" key="1">
    <citation type="journal article" date="2014" name="Am. J. Bot.">
        <title>Genome assembly and annotation for red clover (Trifolium pratense; Fabaceae).</title>
        <authorList>
            <person name="Istvanek J."/>
            <person name="Jaros M."/>
            <person name="Krenek A."/>
            <person name="Repkova J."/>
        </authorList>
    </citation>
    <scope>NUCLEOTIDE SEQUENCE [LARGE SCALE GENOMIC DNA]</scope>
    <source>
        <strain evidence="2">cv. Tatra</strain>
        <tissue evidence="1">Young leaves</tissue>
    </source>
</reference>
<dbReference type="EMBL" id="ASHM01039027">
    <property type="protein sequence ID" value="PNX80989.1"/>
    <property type="molecule type" value="Genomic_DNA"/>
</dbReference>